<evidence type="ECO:0000256" key="4">
    <source>
        <dbReference type="SAM" id="MobiDB-lite"/>
    </source>
</evidence>
<feature type="domain" description="NAB" evidence="5">
    <location>
        <begin position="7"/>
        <end position="87"/>
    </location>
</feature>
<dbReference type="InterPro" id="IPR011684">
    <property type="entry name" value="NAB"/>
</dbReference>
<feature type="compositionally biased region" description="Polar residues" evidence="4">
    <location>
        <begin position="109"/>
        <end position="126"/>
    </location>
</feature>
<dbReference type="PANTHER" id="PTHR32258">
    <property type="entry name" value="PROTEIN NETWORKED 4A"/>
    <property type="match status" value="1"/>
</dbReference>
<dbReference type="PANTHER" id="PTHR32258:SF3">
    <property type="entry name" value="PROTEIN NETWORKED 4A"/>
    <property type="match status" value="1"/>
</dbReference>
<evidence type="ECO:0000259" key="5">
    <source>
        <dbReference type="PROSITE" id="PS51774"/>
    </source>
</evidence>
<dbReference type="InterPro" id="IPR051861">
    <property type="entry name" value="NET_actin-binding_domain"/>
</dbReference>
<dbReference type="OrthoDB" id="1877257at2759"/>
<reference evidence="6" key="1">
    <citation type="submission" date="2017-07" db="EMBL/GenBank/DDBJ databases">
        <title>Taro Niue Genome Assembly and Annotation.</title>
        <authorList>
            <person name="Atibalentja N."/>
            <person name="Keating K."/>
            <person name="Fields C.J."/>
        </authorList>
    </citation>
    <scope>NUCLEOTIDE SEQUENCE</scope>
    <source>
        <strain evidence="6">Niue_2</strain>
        <tissue evidence="6">Leaf</tissue>
    </source>
</reference>
<proteinExistence type="inferred from homology"/>
<evidence type="ECO:0000256" key="2">
    <source>
        <dbReference type="ARBA" id="ARBA00038006"/>
    </source>
</evidence>
<evidence type="ECO:0000313" key="7">
    <source>
        <dbReference type="Proteomes" id="UP000652761"/>
    </source>
</evidence>
<comment type="similarity">
    <text evidence="2">Belongs to the NET family.</text>
</comment>
<name>A0A843XP64_COLES</name>
<comment type="caution">
    <text evidence="6">The sequence shown here is derived from an EMBL/GenBank/DDBJ whole genome shotgun (WGS) entry which is preliminary data.</text>
</comment>
<dbReference type="GO" id="GO:0003779">
    <property type="term" value="F:actin binding"/>
    <property type="evidence" value="ECO:0007669"/>
    <property type="project" value="InterPro"/>
</dbReference>
<sequence length="571" mass="64873">MVSQKSHSSWWDSHISLQNSKWVAENLEEMDRCVKEMLKMMEEEGDSFAEKAEMYYKKRPELISHVEDIYRMYRALAERYVHVTGELSKNVPSTLLSQGSADGSDVGSEPSSPSRSLQQTPAQKLSQPKMKARAAGFDFFLGSASSSDSRKESGASSFSESASDSDSDIVQEMIVHPELDLSQRMIEVEGELSDMKEKHKQHEHQTSADPSRSMEGKDNRGLLSRVKELETELAAANEKLQASQEVIEQLQHDLEKSLQIEAELNLEREHRSTLEDQIITLEAATAAYKCELEQLNAAHSATVEKFICEMSQRDQAIQSFETEIAALRERSSLEKSSLEADIADRERSILDLKSSIEIFTHERLLFQSKLSDQEHAIGKLNATVSNSSRTFLEEKTQLESEILSLSEAHASLKTKLAALEEEKIQLELEKAEVCASNAKQVEELNGNLDSLKLKHDMLASEKDELSAQVSTLIIQLEHRDTHLQQLHAEHARLMAEAEDAQRTRREMNERVKDLEEEVERQRAMLSDGAEKKREAIRQLCFSLEHYRDGYNQLRQRLLDHRRPRPPAVLSS</sequence>
<feature type="region of interest" description="Disordered" evidence="4">
    <location>
        <begin position="93"/>
        <end position="129"/>
    </location>
</feature>
<dbReference type="Pfam" id="PF07765">
    <property type="entry name" value="KIP1"/>
    <property type="match status" value="1"/>
</dbReference>
<feature type="region of interest" description="Disordered" evidence="4">
    <location>
        <begin position="144"/>
        <end position="168"/>
    </location>
</feature>
<evidence type="ECO:0000256" key="3">
    <source>
        <dbReference type="SAM" id="Coils"/>
    </source>
</evidence>
<organism evidence="6 7">
    <name type="scientific">Colocasia esculenta</name>
    <name type="common">Wild taro</name>
    <name type="synonym">Arum esculentum</name>
    <dbReference type="NCBI Taxonomy" id="4460"/>
    <lineage>
        <taxon>Eukaryota</taxon>
        <taxon>Viridiplantae</taxon>
        <taxon>Streptophyta</taxon>
        <taxon>Embryophyta</taxon>
        <taxon>Tracheophyta</taxon>
        <taxon>Spermatophyta</taxon>
        <taxon>Magnoliopsida</taxon>
        <taxon>Liliopsida</taxon>
        <taxon>Araceae</taxon>
        <taxon>Aroideae</taxon>
        <taxon>Colocasieae</taxon>
        <taxon>Colocasia</taxon>
    </lineage>
</organism>
<feature type="region of interest" description="Disordered" evidence="4">
    <location>
        <begin position="194"/>
        <end position="219"/>
    </location>
</feature>
<dbReference type="Proteomes" id="UP000652761">
    <property type="component" value="Unassembled WGS sequence"/>
</dbReference>
<keyword evidence="7" id="KW-1185">Reference proteome</keyword>
<keyword evidence="1 3" id="KW-0175">Coiled coil</keyword>
<dbReference type="AlphaFoldDB" id="A0A843XP64"/>
<dbReference type="PROSITE" id="PS51774">
    <property type="entry name" value="NAB"/>
    <property type="match status" value="1"/>
</dbReference>
<accession>A0A843XP64</accession>
<feature type="coiled-coil region" evidence="3">
    <location>
        <begin position="395"/>
        <end position="531"/>
    </location>
</feature>
<evidence type="ECO:0000313" key="6">
    <source>
        <dbReference type="EMBL" id="MQM20737.1"/>
    </source>
</evidence>
<dbReference type="EMBL" id="NMUH01010128">
    <property type="protein sequence ID" value="MQM20737.1"/>
    <property type="molecule type" value="Genomic_DNA"/>
</dbReference>
<gene>
    <name evidence="6" type="ORF">Taro_053765</name>
</gene>
<dbReference type="GO" id="GO:0005774">
    <property type="term" value="C:vacuolar membrane"/>
    <property type="evidence" value="ECO:0007669"/>
    <property type="project" value="TreeGrafter"/>
</dbReference>
<evidence type="ECO:0000256" key="1">
    <source>
        <dbReference type="ARBA" id="ARBA00023054"/>
    </source>
</evidence>
<protein>
    <recommendedName>
        <fullName evidence="5">NAB domain-containing protein</fullName>
    </recommendedName>
</protein>